<dbReference type="Pfam" id="PF13517">
    <property type="entry name" value="FG-GAP_3"/>
    <property type="match status" value="2"/>
</dbReference>
<evidence type="ECO:0000256" key="1">
    <source>
        <dbReference type="ARBA" id="ARBA00022729"/>
    </source>
</evidence>
<dbReference type="Proteomes" id="UP000266389">
    <property type="component" value="Unassembled WGS sequence"/>
</dbReference>
<dbReference type="PANTHER" id="PTHR44103">
    <property type="entry name" value="PROPROTEIN CONVERTASE P"/>
    <property type="match status" value="1"/>
</dbReference>
<organism evidence="2 3">
    <name type="scientific">Candidatus Thermochlorobacter aerophilus</name>
    <dbReference type="NCBI Taxonomy" id="1868324"/>
    <lineage>
        <taxon>Bacteria</taxon>
        <taxon>Pseudomonadati</taxon>
        <taxon>Chlorobiota</taxon>
        <taxon>Chlorobiia</taxon>
        <taxon>Chlorobiales</taxon>
        <taxon>Candidatus Thermochlorobacteriaceae</taxon>
        <taxon>Candidatus Thermochlorobacter</taxon>
    </lineage>
</organism>
<protein>
    <submittedName>
        <fullName evidence="2">VCBS repeat-containing protein</fullName>
    </submittedName>
</protein>
<keyword evidence="1" id="KW-0732">Signal</keyword>
<dbReference type="AlphaFoldDB" id="A0A395M3B6"/>
<dbReference type="EMBL" id="PHFL01000007">
    <property type="protein sequence ID" value="RFM25299.1"/>
    <property type="molecule type" value="Genomic_DNA"/>
</dbReference>
<accession>A0A395M3B6</accession>
<dbReference type="InterPro" id="IPR028994">
    <property type="entry name" value="Integrin_alpha_N"/>
</dbReference>
<gene>
    <name evidence="2" type="ORF">D0433_01365</name>
</gene>
<evidence type="ECO:0000313" key="3">
    <source>
        <dbReference type="Proteomes" id="UP000266389"/>
    </source>
</evidence>
<dbReference type="PANTHER" id="PTHR44103:SF1">
    <property type="entry name" value="PROPROTEIN CONVERTASE P"/>
    <property type="match status" value="1"/>
</dbReference>
<dbReference type="SUPFAM" id="SSF69318">
    <property type="entry name" value="Integrin alpha N-terminal domain"/>
    <property type="match status" value="2"/>
</dbReference>
<dbReference type="InterPro" id="IPR013517">
    <property type="entry name" value="FG-GAP"/>
</dbReference>
<evidence type="ECO:0000313" key="2">
    <source>
        <dbReference type="EMBL" id="RFM25299.1"/>
    </source>
</evidence>
<proteinExistence type="predicted"/>
<comment type="caution">
    <text evidence="2">The sequence shown here is derived from an EMBL/GenBank/DDBJ whole genome shotgun (WGS) entry which is preliminary data.</text>
</comment>
<sequence length="735" mass="81496">METMAFVVKLTVLLLFPYILYGSTRERTAQDAAVPTLHRFDLAVGYSPSDVAIGDFNGDRIADLVLVEPLLHRLIILYGNGSLEEFTSKSFTLPNAVQDLQVADVNHDGISDLIVLTKAPARLICYYGHSAERLLPKAELDVNAGAEKFVLFPMFHRTSVFFYGQMCGIGHADYSPSSGFIRKSTLASKDIFSKVELLASSSKDALPSLIAYSTTEHAVKLIRTGPDSLLGSVTIRLERPLSSLVVADFNQNGLADVVLGLGSSRYAPNELRVIYDIGINTGYPPIQLPLDAPPTHLLAHDLNNDGYTDILALNSDAKQLSLFFGKADGEFLDRYTLGIDEAAQFRVADLNNDKLPEIVFVQPTEKRVVIFSTTSMREQKKTSLLYERIVICPNPVSIVASSSKSQMQIVAFGQTQPSLFSVNAGKAWQAHLPLSLGYKAKLIFQLNDSSDIVAVSETSDRLSIFTLKANSVLEKIAELPILALDITGLVHWRLNSSSSLFFLIDRSNHEMLPQLISYRLLRSGRPQLGEVTFAPFVPIERLLFLHSARWHRQPLVSAIEQDPAHGIKAHLYTFGKQTDNHVHLIEKTQIRLLSSDMPLHTCLCEDFDGDEKPDWLLASATQTWLLLSSNRYKEESLNKLFVLSASDFVKVMDLNGDRYLDLLIGKSDKQQLCVAFGSKQGKFHSMQVIASNVLATDAKLLKLESETLLLVANAKFHTLDVLKLDHLNALVTVRK</sequence>
<name>A0A395M3B6_9BACT</name>
<dbReference type="Gene3D" id="2.130.10.130">
    <property type="entry name" value="Integrin alpha, N-terminal"/>
    <property type="match status" value="2"/>
</dbReference>
<reference evidence="2 3" key="1">
    <citation type="journal article" date="2011" name="ISME J.">
        <title>Community ecology of hot spring cyanobacterial mats: predominant populations and their functional potential.</title>
        <authorList>
            <person name="Klatt C.G."/>
            <person name="Wood J.M."/>
            <person name="Rusch D.B."/>
            <person name="Bateson M.M."/>
            <person name="Hamamura N."/>
            <person name="Heidelberg J.F."/>
            <person name="Grossman A.R."/>
            <person name="Bhaya D."/>
            <person name="Cohan F.M."/>
            <person name="Kuhl M."/>
            <person name="Bryant D.A."/>
            <person name="Ward D.M."/>
        </authorList>
    </citation>
    <scope>NUCLEOTIDE SEQUENCE [LARGE SCALE GENOMIC DNA]</scope>
    <source>
        <strain evidence="2">OS</strain>
    </source>
</reference>